<evidence type="ECO:0008006" key="4">
    <source>
        <dbReference type="Google" id="ProtNLM"/>
    </source>
</evidence>
<dbReference type="Proteomes" id="UP000315540">
    <property type="component" value="Unassembled WGS sequence"/>
</dbReference>
<gene>
    <name evidence="2" type="ORF">FHK87_01840</name>
</gene>
<dbReference type="PROSITE" id="PS51257">
    <property type="entry name" value="PROKAR_LIPOPROTEIN"/>
    <property type="match status" value="1"/>
</dbReference>
<protein>
    <recommendedName>
        <fullName evidence="4">Anti-sigma factor</fullName>
    </recommendedName>
</protein>
<keyword evidence="3" id="KW-1185">Reference proteome</keyword>
<keyword evidence="1" id="KW-0732">Signal</keyword>
<proteinExistence type="predicted"/>
<dbReference type="EMBL" id="VFWZ01000001">
    <property type="protein sequence ID" value="TPN88985.1"/>
    <property type="molecule type" value="Genomic_DNA"/>
</dbReference>
<sequence>MMTTKKILFIAIIFTGMLFTSCSSDDDGPATTTLTINILNLNMLEGNVVYKAWIRTNSNTIELGTFQDVDFPKNFEVVSDELDAATDFFITIEDNTANSNTPSSTRIASARLSTNSNTAQISSVDAIGDFSSISGSFVLRTFTGSAPSNEPNGIWFTNELSATTNLSSALSLPTLNPGWKYEAWVVLSDRNGNNVNLSLGKFSDTSQSDENDIFSGQGDAPQIPGEDFLNTSAGNLINIAFPADITNRNVFITVEPENGDNSNEPFDIQVLSTNNATANQVNTMSTNNFFITGTLEK</sequence>
<evidence type="ECO:0000313" key="3">
    <source>
        <dbReference type="Proteomes" id="UP000315540"/>
    </source>
</evidence>
<name>A0A504JKV4_9FLAO</name>
<dbReference type="AlphaFoldDB" id="A0A504JKV4"/>
<evidence type="ECO:0000313" key="2">
    <source>
        <dbReference type="EMBL" id="TPN88985.1"/>
    </source>
</evidence>
<organism evidence="2 3">
    <name type="scientific">Aquimarina algicola</name>
    <dbReference type="NCBI Taxonomy" id="2589995"/>
    <lineage>
        <taxon>Bacteria</taxon>
        <taxon>Pseudomonadati</taxon>
        <taxon>Bacteroidota</taxon>
        <taxon>Flavobacteriia</taxon>
        <taxon>Flavobacteriales</taxon>
        <taxon>Flavobacteriaceae</taxon>
        <taxon>Aquimarina</taxon>
    </lineage>
</organism>
<evidence type="ECO:0000256" key="1">
    <source>
        <dbReference type="SAM" id="SignalP"/>
    </source>
</evidence>
<feature type="signal peptide" evidence="1">
    <location>
        <begin position="1"/>
        <end position="25"/>
    </location>
</feature>
<accession>A0A504JKV4</accession>
<feature type="chain" id="PRO_5021374068" description="Anti-sigma factor" evidence="1">
    <location>
        <begin position="26"/>
        <end position="297"/>
    </location>
</feature>
<comment type="caution">
    <text evidence="2">The sequence shown here is derived from an EMBL/GenBank/DDBJ whole genome shotgun (WGS) entry which is preliminary data.</text>
</comment>
<dbReference type="OrthoDB" id="1115036at2"/>
<dbReference type="RefSeq" id="WP_140589097.1">
    <property type="nucleotide sequence ID" value="NZ_VFWZ01000001.1"/>
</dbReference>
<reference evidence="2 3" key="1">
    <citation type="submission" date="2019-06" db="EMBL/GenBank/DDBJ databases">
        <authorList>
            <person name="Meng X."/>
        </authorList>
    </citation>
    <scope>NUCLEOTIDE SEQUENCE [LARGE SCALE GENOMIC DNA]</scope>
    <source>
        <strain evidence="2 3">M625</strain>
    </source>
</reference>